<evidence type="ECO:0000256" key="2">
    <source>
        <dbReference type="ARBA" id="ARBA00004123"/>
    </source>
</evidence>
<keyword evidence="7" id="KW-0597">Phosphoprotein</keyword>
<evidence type="ECO:0000256" key="9">
    <source>
        <dbReference type="ARBA" id="ARBA00023242"/>
    </source>
</evidence>
<comment type="similarity">
    <text evidence="4">Belongs to the MAP Jupiter family.</text>
</comment>
<comment type="function">
    <text evidence="1">Binds to all microtubule populations.</text>
</comment>
<proteinExistence type="inferred from homology"/>
<dbReference type="PANTHER" id="PTHR34930:SF2">
    <property type="entry name" value="MICROTUBULE-ASSOCIATED PROTEIN JUPITER"/>
    <property type="match status" value="1"/>
</dbReference>
<dbReference type="InterPro" id="IPR033335">
    <property type="entry name" value="JUPITER"/>
</dbReference>
<feature type="compositionally biased region" description="Polar residues" evidence="10">
    <location>
        <begin position="107"/>
        <end position="116"/>
    </location>
</feature>
<evidence type="ECO:0000256" key="8">
    <source>
        <dbReference type="ARBA" id="ARBA00022701"/>
    </source>
</evidence>
<dbReference type="GO" id="GO:0005819">
    <property type="term" value="C:spindle"/>
    <property type="evidence" value="ECO:0007669"/>
    <property type="project" value="UniProtKB-SubCell"/>
</dbReference>
<organism evidence="11">
    <name type="scientific">Centruroides hentzi</name>
    <dbReference type="NCBI Taxonomy" id="88313"/>
    <lineage>
        <taxon>Eukaryota</taxon>
        <taxon>Metazoa</taxon>
        <taxon>Ecdysozoa</taxon>
        <taxon>Arthropoda</taxon>
        <taxon>Chelicerata</taxon>
        <taxon>Arachnida</taxon>
        <taxon>Scorpiones</taxon>
        <taxon>Buthida</taxon>
        <taxon>Buthoidea</taxon>
        <taxon>Buthidae</taxon>
        <taxon>Centruroides</taxon>
    </lineage>
</organism>
<name>A0A2I9LP28_9SCOR</name>
<evidence type="ECO:0000313" key="11">
    <source>
        <dbReference type="EMBL" id="MBW20140.1"/>
    </source>
</evidence>
<evidence type="ECO:0000256" key="3">
    <source>
        <dbReference type="ARBA" id="ARBA00004186"/>
    </source>
</evidence>
<feature type="compositionally biased region" description="Basic and acidic residues" evidence="10">
    <location>
        <begin position="88"/>
        <end position="106"/>
    </location>
</feature>
<reference evidence="11" key="1">
    <citation type="journal article" date="2017" name="Toxicon">
        <title>Venom-gland transcriptomics and venom proteomics of the Hentz striped scorpion (Centruroides hentzi; Buthidae) reveal high toxin diversity in a harmless member of a lethal family.</title>
        <authorList>
            <person name="Ward M.J."/>
            <person name="Ellsworth S.A."/>
            <person name="Rokyta D.R."/>
        </authorList>
    </citation>
    <scope>NUCLEOTIDE SEQUENCE</scope>
    <source>
        <tissue evidence="11">Venom gland</tissue>
    </source>
</reference>
<keyword evidence="9" id="KW-0539">Nucleus</keyword>
<dbReference type="PANTHER" id="PTHR34930">
    <property type="entry name" value="GEO05313P1"/>
    <property type="match status" value="1"/>
</dbReference>
<feature type="region of interest" description="Disordered" evidence="10">
    <location>
        <begin position="1"/>
        <end position="182"/>
    </location>
</feature>
<comment type="subcellular location">
    <subcellularLocation>
        <location evidence="3">Cytoplasm</location>
        <location evidence="3">Cytoskeleton</location>
        <location evidence="3">Spindle</location>
    </subcellularLocation>
    <subcellularLocation>
        <location evidence="2">Nucleus</location>
    </subcellularLocation>
</comment>
<evidence type="ECO:0000256" key="5">
    <source>
        <dbReference type="ARBA" id="ARBA00021471"/>
    </source>
</evidence>
<dbReference type="GO" id="GO:0005874">
    <property type="term" value="C:microtubule"/>
    <property type="evidence" value="ECO:0007669"/>
    <property type="project" value="UniProtKB-KW"/>
</dbReference>
<evidence type="ECO:0000256" key="10">
    <source>
        <dbReference type="SAM" id="MobiDB-lite"/>
    </source>
</evidence>
<evidence type="ECO:0000256" key="4">
    <source>
        <dbReference type="ARBA" id="ARBA00005344"/>
    </source>
</evidence>
<evidence type="ECO:0000256" key="1">
    <source>
        <dbReference type="ARBA" id="ARBA00003805"/>
    </source>
</evidence>
<keyword evidence="6" id="KW-0963">Cytoplasm</keyword>
<dbReference type="GO" id="GO:0005634">
    <property type="term" value="C:nucleus"/>
    <property type="evidence" value="ECO:0007669"/>
    <property type="project" value="UniProtKB-SubCell"/>
</dbReference>
<dbReference type="EMBL" id="GFWZ01000150">
    <property type="protein sequence ID" value="MBW20140.1"/>
    <property type="molecule type" value="Transcribed_RNA"/>
</dbReference>
<feature type="compositionally biased region" description="Low complexity" evidence="10">
    <location>
        <begin position="40"/>
        <end position="51"/>
    </location>
</feature>
<evidence type="ECO:0000256" key="7">
    <source>
        <dbReference type="ARBA" id="ARBA00022553"/>
    </source>
</evidence>
<keyword evidence="8" id="KW-0493">Microtubule</keyword>
<dbReference type="AlphaFoldDB" id="A0A2I9LP28"/>
<protein>
    <recommendedName>
        <fullName evidence="5">Microtubule-associated protein Jupiter</fullName>
    </recommendedName>
</protein>
<evidence type="ECO:0000256" key="6">
    <source>
        <dbReference type="ARBA" id="ARBA00022490"/>
    </source>
</evidence>
<feature type="compositionally biased region" description="Polar residues" evidence="10">
    <location>
        <begin position="52"/>
        <end position="68"/>
    </location>
</feature>
<accession>A0A2I9LP28</accession>
<sequence>MTSTKFSVGFNDSEKSSSKVLKPPGGECSDIFGSYSSPAQQNVRRGQQHQQSSSIFANEEPSSNNHNCTGRRDSDTQARLFGGAVEESSPRRVVDRMKSNIFDEGHNNTSPSNSAKKQVRRNPITGEVYDDEEEENGVNGHENENGDVVGNPITGEGTAVSQNPATCVKIRNPPGGKSSGIF</sequence>